<organism evidence="2 3">
    <name type="scientific">Orbus hercynius</name>
    <dbReference type="NCBI Taxonomy" id="593135"/>
    <lineage>
        <taxon>Bacteria</taxon>
        <taxon>Pseudomonadati</taxon>
        <taxon>Pseudomonadota</taxon>
        <taxon>Gammaproteobacteria</taxon>
        <taxon>Orbales</taxon>
        <taxon>Orbaceae</taxon>
        <taxon>Orbus</taxon>
    </lineage>
</organism>
<keyword evidence="1" id="KW-0812">Transmembrane</keyword>
<keyword evidence="3" id="KW-1185">Reference proteome</keyword>
<dbReference type="OrthoDB" id="7059227at2"/>
<protein>
    <recommendedName>
        <fullName evidence="4">Peptidase M28-like protein</fullName>
    </recommendedName>
</protein>
<proteinExistence type="predicted"/>
<dbReference type="AlphaFoldDB" id="A0A495RF15"/>
<evidence type="ECO:0008006" key="4">
    <source>
        <dbReference type="Google" id="ProtNLM"/>
    </source>
</evidence>
<gene>
    <name evidence="2" type="ORF">DES39_1393</name>
</gene>
<reference evidence="2 3" key="1">
    <citation type="submission" date="2018-10" db="EMBL/GenBank/DDBJ databases">
        <title>Genomic Encyclopedia of Type Strains, Phase IV (KMG-IV): sequencing the most valuable type-strain genomes for metagenomic binning, comparative biology and taxonomic classification.</title>
        <authorList>
            <person name="Goeker M."/>
        </authorList>
    </citation>
    <scope>NUCLEOTIDE SEQUENCE [LARGE SCALE GENOMIC DNA]</scope>
    <source>
        <strain evidence="2 3">DSM 22228</strain>
    </source>
</reference>
<comment type="caution">
    <text evidence="2">The sequence shown here is derived from an EMBL/GenBank/DDBJ whole genome shotgun (WGS) entry which is preliminary data.</text>
</comment>
<feature type="transmembrane region" description="Helical" evidence="1">
    <location>
        <begin position="131"/>
        <end position="153"/>
    </location>
</feature>
<evidence type="ECO:0000256" key="1">
    <source>
        <dbReference type="SAM" id="Phobius"/>
    </source>
</evidence>
<keyword evidence="1" id="KW-1133">Transmembrane helix</keyword>
<feature type="transmembrane region" description="Helical" evidence="1">
    <location>
        <begin position="102"/>
        <end position="125"/>
    </location>
</feature>
<accession>A0A495RF15</accession>
<keyword evidence="1" id="KW-0472">Membrane</keyword>
<evidence type="ECO:0000313" key="3">
    <source>
        <dbReference type="Proteomes" id="UP000278542"/>
    </source>
</evidence>
<dbReference type="EMBL" id="RBWY01000002">
    <property type="protein sequence ID" value="RKS85975.1"/>
    <property type="molecule type" value="Genomic_DNA"/>
</dbReference>
<name>A0A495RF15_9GAMM</name>
<evidence type="ECO:0000313" key="2">
    <source>
        <dbReference type="EMBL" id="RKS85975.1"/>
    </source>
</evidence>
<dbReference type="Proteomes" id="UP000278542">
    <property type="component" value="Unassembled WGS sequence"/>
</dbReference>
<dbReference type="RefSeq" id="WP_121145061.1">
    <property type="nucleotide sequence ID" value="NZ_RBWY01000002.1"/>
</dbReference>
<sequence length="328" mass="37836">MDSLTDLILRYCIIFGRRFFAKEKISFLRVFSKEVMQLGYQLDAKLARLQLTKRRHQNFYNGYIGDLHKADIIICTHYDTGVKNFNLTNKYAFNSYFDKKNYLISLLPIIIAFLISIALNLFLFIPGIREVGLISFSGLLSLLTTIVLFYFIVRYHSGVPNQKNFVCNSSSLILLLNVMSKLDKKRKRKIAFVLLDGGCTNSFGLRMLESYSKDILKKTIIFVDSIGNDEQIQIFKPDSYTPNLQDQDIEFTEGYIDTQFKRYLLLTSGHLDRLKRVKVNYANSSKDNALSAERIEKHTETILNLCSRLVSSDDELADDKTNKRSAKM</sequence>